<comment type="caution">
    <text evidence="1">The sequence shown here is derived from an EMBL/GenBank/DDBJ whole genome shotgun (WGS) entry which is preliminary data.</text>
</comment>
<evidence type="ECO:0000313" key="1">
    <source>
        <dbReference type="EMBL" id="MPN45974.1"/>
    </source>
</evidence>
<name>A0A645ICG0_9ZZZZ</name>
<organism evidence="1">
    <name type="scientific">bioreactor metagenome</name>
    <dbReference type="NCBI Taxonomy" id="1076179"/>
    <lineage>
        <taxon>unclassified sequences</taxon>
        <taxon>metagenomes</taxon>
        <taxon>ecological metagenomes</taxon>
    </lineage>
</organism>
<dbReference type="EMBL" id="VSSQ01106247">
    <property type="protein sequence ID" value="MPN45974.1"/>
    <property type="molecule type" value="Genomic_DNA"/>
</dbReference>
<gene>
    <name evidence="1" type="ORF">SDC9_193553</name>
</gene>
<protein>
    <submittedName>
        <fullName evidence="1">Uncharacterized protein</fullName>
    </submittedName>
</protein>
<proteinExistence type="predicted"/>
<sequence length="130" mass="14882">MEALQPTNRVLRRWTKVIINDQLISILVLIGHRSKIALHLANNDVFIAEFKKDIPFTIRCIDRVVNIWIRWSHRARAIIGQPEIIHHTASQSKTIGCRLIPQNADILPDTTCFENYSGHVGIGHFVVRSL</sequence>
<reference evidence="1" key="1">
    <citation type="submission" date="2019-08" db="EMBL/GenBank/DDBJ databases">
        <authorList>
            <person name="Kucharzyk K."/>
            <person name="Murdoch R.W."/>
            <person name="Higgins S."/>
            <person name="Loffler F."/>
        </authorList>
    </citation>
    <scope>NUCLEOTIDE SEQUENCE</scope>
</reference>
<dbReference type="AlphaFoldDB" id="A0A645ICG0"/>
<accession>A0A645ICG0</accession>